<evidence type="ECO:0000313" key="1">
    <source>
        <dbReference type="EMBL" id="GAH57952.1"/>
    </source>
</evidence>
<proteinExistence type="predicted"/>
<dbReference type="EMBL" id="BARU01023850">
    <property type="protein sequence ID" value="GAH57952.1"/>
    <property type="molecule type" value="Genomic_DNA"/>
</dbReference>
<comment type="caution">
    <text evidence="1">The sequence shown here is derived from an EMBL/GenBank/DDBJ whole genome shotgun (WGS) entry which is preliminary data.</text>
</comment>
<dbReference type="AlphaFoldDB" id="X1GLC3"/>
<name>X1GLC3_9ZZZZ</name>
<accession>X1GLC3</accession>
<reference evidence="1" key="1">
    <citation type="journal article" date="2014" name="Front. Microbiol.">
        <title>High frequency of phylogenetically diverse reductive dehalogenase-homologous genes in deep subseafloor sedimentary metagenomes.</title>
        <authorList>
            <person name="Kawai M."/>
            <person name="Futagami T."/>
            <person name="Toyoda A."/>
            <person name="Takaki Y."/>
            <person name="Nishi S."/>
            <person name="Hori S."/>
            <person name="Arai W."/>
            <person name="Tsubouchi T."/>
            <person name="Morono Y."/>
            <person name="Uchiyama I."/>
            <person name="Ito T."/>
            <person name="Fujiyama A."/>
            <person name="Inagaki F."/>
            <person name="Takami H."/>
        </authorList>
    </citation>
    <scope>NUCLEOTIDE SEQUENCE</scope>
    <source>
        <strain evidence="1">Expedition CK06-06</strain>
    </source>
</reference>
<feature type="non-terminal residue" evidence="1">
    <location>
        <position position="1"/>
    </location>
</feature>
<organism evidence="1">
    <name type="scientific">marine sediment metagenome</name>
    <dbReference type="NCBI Taxonomy" id="412755"/>
    <lineage>
        <taxon>unclassified sequences</taxon>
        <taxon>metagenomes</taxon>
        <taxon>ecological metagenomes</taxon>
    </lineage>
</organism>
<sequence>RVTEEMKKDLSRFLKSIPIRILTKPYRVAREIGDILHHEKDKNDR</sequence>
<gene>
    <name evidence="1" type="ORF">S03H2_38666</name>
</gene>
<protein>
    <submittedName>
        <fullName evidence="1">Uncharacterized protein</fullName>
    </submittedName>
</protein>